<evidence type="ECO:0000313" key="11">
    <source>
        <dbReference type="Proteomes" id="UP000095023"/>
    </source>
</evidence>
<evidence type="ECO:0000256" key="1">
    <source>
        <dbReference type="ARBA" id="ARBA00007092"/>
    </source>
</evidence>
<feature type="binding site" evidence="6">
    <location>
        <position position="185"/>
    </location>
    <ligand>
        <name>Mg(2+)</name>
        <dbReference type="ChEBI" id="CHEBI:18420"/>
        <label>1</label>
    </ligand>
</feature>
<dbReference type="InterPro" id="IPR004808">
    <property type="entry name" value="AP_endonuc_1"/>
</dbReference>
<evidence type="ECO:0000259" key="9">
    <source>
        <dbReference type="Pfam" id="PF03372"/>
    </source>
</evidence>
<dbReference type="GO" id="GO:0006284">
    <property type="term" value="P:base-excision repair"/>
    <property type="evidence" value="ECO:0007669"/>
    <property type="project" value="TreeGrafter"/>
</dbReference>
<feature type="binding site" evidence="6">
    <location>
        <position position="42"/>
    </location>
    <ligand>
        <name>Mg(2+)</name>
        <dbReference type="ChEBI" id="CHEBI:18420"/>
        <label>1</label>
    </ligand>
</feature>
<keyword evidence="6" id="KW-0464">Manganese</keyword>
<keyword evidence="8" id="KW-0227">DNA damage</keyword>
<evidence type="ECO:0000256" key="2">
    <source>
        <dbReference type="ARBA" id="ARBA00022723"/>
    </source>
</evidence>
<dbReference type="PANTHER" id="PTHR22748:SF4">
    <property type="entry name" value="DNA-(APURINIC OR APYRIMIDINIC SITE) ENDONUCLEASE 2"/>
    <property type="match status" value="1"/>
</dbReference>
<dbReference type="GO" id="GO:0008081">
    <property type="term" value="F:phosphoric diester hydrolase activity"/>
    <property type="evidence" value="ECO:0007669"/>
    <property type="project" value="TreeGrafter"/>
</dbReference>
<dbReference type="Gene3D" id="3.60.10.10">
    <property type="entry name" value="Endonuclease/exonuclease/phosphatase"/>
    <property type="match status" value="1"/>
</dbReference>
<feature type="binding site" evidence="6">
    <location>
        <position position="7"/>
    </location>
    <ligand>
        <name>Mg(2+)</name>
        <dbReference type="ChEBI" id="CHEBI:18420"/>
        <label>1</label>
    </ligand>
</feature>
<evidence type="ECO:0000313" key="10">
    <source>
        <dbReference type="EMBL" id="ODV89229.1"/>
    </source>
</evidence>
<dbReference type="FunFam" id="3.60.10.10:FF:000079">
    <property type="entry name" value="DNA-(apurinic or apyrimidinic site) lyase"/>
    <property type="match status" value="1"/>
</dbReference>
<dbReference type="GO" id="GO:0005634">
    <property type="term" value="C:nucleus"/>
    <property type="evidence" value="ECO:0007669"/>
    <property type="project" value="TreeGrafter"/>
</dbReference>
<dbReference type="GO" id="GO:0008311">
    <property type="term" value="F:double-stranded DNA 3'-5' DNA exonuclease activity"/>
    <property type="evidence" value="ECO:0007669"/>
    <property type="project" value="TreeGrafter"/>
</dbReference>
<feature type="site" description="Transition state stabilizer" evidence="7">
    <location>
        <position position="185"/>
    </location>
</feature>
<comment type="similarity">
    <text evidence="1 8">Belongs to the DNA repair enzymes AP/ExoA family.</text>
</comment>
<accession>A0A1E4TBV6</accession>
<feature type="domain" description="Endonuclease/exonuclease/phosphatase" evidence="9">
    <location>
        <begin position="5"/>
        <end position="289"/>
    </location>
</feature>
<feature type="active site" description="Proton donor/acceptor" evidence="5">
    <location>
        <position position="183"/>
    </location>
</feature>
<dbReference type="InterPro" id="IPR005135">
    <property type="entry name" value="Endo/exonuclease/phosphatase"/>
</dbReference>
<keyword evidence="8" id="KW-0234">DNA repair</keyword>
<dbReference type="NCBIfam" id="TIGR00633">
    <property type="entry name" value="xth"/>
    <property type="match status" value="1"/>
</dbReference>
<evidence type="ECO:0000256" key="4">
    <source>
        <dbReference type="ARBA" id="ARBA00022842"/>
    </source>
</evidence>
<feature type="non-terminal residue" evidence="10">
    <location>
        <position position="302"/>
    </location>
</feature>
<reference evidence="11" key="1">
    <citation type="submission" date="2016-02" db="EMBL/GenBank/DDBJ databases">
        <title>Comparative genomics of biotechnologically important yeasts.</title>
        <authorList>
            <consortium name="DOE Joint Genome Institute"/>
            <person name="Riley R."/>
            <person name="Haridas S."/>
            <person name="Wolfe K.H."/>
            <person name="Lopes M.R."/>
            <person name="Hittinger C.T."/>
            <person name="Goker M."/>
            <person name="Salamov A."/>
            <person name="Wisecaver J."/>
            <person name="Long T.M."/>
            <person name="Aerts A.L."/>
            <person name="Barry K."/>
            <person name="Choi C."/>
            <person name="Clum A."/>
            <person name="Coughlan A.Y."/>
            <person name="Deshpande S."/>
            <person name="Douglass A.P."/>
            <person name="Hanson S.J."/>
            <person name="Klenk H.-P."/>
            <person name="Labutti K."/>
            <person name="Lapidus A."/>
            <person name="Lindquist E."/>
            <person name="Lipzen A."/>
            <person name="Meier-Kolthoff J.P."/>
            <person name="Ohm R.A."/>
            <person name="Otillar R.P."/>
            <person name="Pangilinan J."/>
            <person name="Peng Y."/>
            <person name="Rokas A."/>
            <person name="Rosa C.A."/>
            <person name="Scheuner C."/>
            <person name="Sibirny A.A."/>
            <person name="Slot J.C."/>
            <person name="Stielow J.B."/>
            <person name="Sun H."/>
            <person name="Kurtzman C.P."/>
            <person name="Blackwell M."/>
            <person name="Jeffries T.W."/>
            <person name="Grigoriev I.V."/>
        </authorList>
    </citation>
    <scope>NUCLEOTIDE SEQUENCE [LARGE SCALE GENOMIC DNA]</scope>
    <source>
        <strain evidence="11">NRRL Y-17796</strain>
    </source>
</reference>
<gene>
    <name evidence="10" type="ORF">CANCADRAFT_12272</name>
</gene>
<dbReference type="SUPFAM" id="SSF56219">
    <property type="entry name" value="DNase I-like"/>
    <property type="match status" value="1"/>
</dbReference>
<dbReference type="InterPro" id="IPR036691">
    <property type="entry name" value="Endo/exonu/phosph_ase_sf"/>
</dbReference>
<dbReference type="PANTHER" id="PTHR22748">
    <property type="entry name" value="AP ENDONUCLEASE"/>
    <property type="match status" value="1"/>
</dbReference>
<dbReference type="Pfam" id="PF03372">
    <property type="entry name" value="Exo_endo_phos"/>
    <property type="match status" value="1"/>
</dbReference>
<feature type="binding site" evidence="6">
    <location>
        <position position="289"/>
    </location>
    <ligand>
        <name>Mg(2+)</name>
        <dbReference type="ChEBI" id="CHEBI:18420"/>
        <label>1</label>
    </ligand>
</feature>
<keyword evidence="11" id="KW-1185">Reference proteome</keyword>
<dbReference type="GO" id="GO:0046872">
    <property type="term" value="F:metal ion binding"/>
    <property type="evidence" value="ECO:0007669"/>
    <property type="project" value="UniProtKB-KW"/>
</dbReference>
<evidence type="ECO:0000256" key="7">
    <source>
        <dbReference type="PIRSR" id="PIRSR604808-3"/>
    </source>
</evidence>
<feature type="binding site" evidence="6">
    <location>
        <position position="288"/>
    </location>
    <ligand>
        <name>Mg(2+)</name>
        <dbReference type="ChEBI" id="CHEBI:18420"/>
        <label>1</label>
    </ligand>
</feature>
<dbReference type="CDD" id="cd09088">
    <property type="entry name" value="Ape2-like_AP-endo"/>
    <property type="match status" value="1"/>
</dbReference>
<feature type="site" description="Important for catalytic activity" evidence="7">
    <location>
        <position position="263"/>
    </location>
</feature>
<evidence type="ECO:0000256" key="3">
    <source>
        <dbReference type="ARBA" id="ARBA00022801"/>
    </source>
</evidence>
<protein>
    <recommendedName>
        <fullName evidence="9">Endonuclease/exonuclease/phosphatase domain-containing protein</fullName>
    </recommendedName>
</protein>
<feature type="active site" description="Proton acceptor" evidence="5">
    <location>
        <position position="289"/>
    </location>
</feature>
<dbReference type="PROSITE" id="PS51435">
    <property type="entry name" value="AP_NUCLEASE_F1_4"/>
    <property type="match status" value="1"/>
</dbReference>
<feature type="binding site" evidence="6">
    <location>
        <position position="183"/>
    </location>
    <ligand>
        <name>Mg(2+)</name>
        <dbReference type="ChEBI" id="CHEBI:18420"/>
        <label>1</label>
    </ligand>
</feature>
<evidence type="ECO:0000256" key="8">
    <source>
        <dbReference type="RuleBase" id="RU362131"/>
    </source>
</evidence>
<keyword evidence="3" id="KW-0378">Hydrolase</keyword>
<dbReference type="AlphaFoldDB" id="A0A1E4TBV6"/>
<comment type="cofactor">
    <cofactor evidence="6 8">
        <name>Mg(2+)</name>
        <dbReference type="ChEBI" id="CHEBI:18420"/>
    </cofactor>
    <cofactor evidence="6 8">
        <name>Mn(2+)</name>
        <dbReference type="ChEBI" id="CHEBI:29035"/>
    </cofactor>
    <text evidence="6 8">Probably binds two magnesium or manganese ions per subunit.</text>
</comment>
<evidence type="ECO:0000256" key="6">
    <source>
        <dbReference type="PIRSR" id="PIRSR604808-2"/>
    </source>
</evidence>
<feature type="active site" evidence="5">
    <location>
        <position position="144"/>
    </location>
</feature>
<dbReference type="Proteomes" id="UP000095023">
    <property type="component" value="Unassembled WGS sequence"/>
</dbReference>
<evidence type="ECO:0000256" key="5">
    <source>
        <dbReference type="PIRSR" id="PIRSR604808-1"/>
    </source>
</evidence>
<keyword evidence="4 6" id="KW-0460">Magnesium</keyword>
<name>A0A1E4TBV6_9ASCO</name>
<dbReference type="EMBL" id="KV453843">
    <property type="protein sequence ID" value="ODV89229.1"/>
    <property type="molecule type" value="Genomic_DNA"/>
</dbReference>
<dbReference type="OrthoDB" id="391817at2759"/>
<keyword evidence="2 6" id="KW-0479">Metal-binding</keyword>
<organism evidence="10 11">
    <name type="scientific">Tortispora caseinolytica NRRL Y-17796</name>
    <dbReference type="NCBI Taxonomy" id="767744"/>
    <lineage>
        <taxon>Eukaryota</taxon>
        <taxon>Fungi</taxon>
        <taxon>Dikarya</taxon>
        <taxon>Ascomycota</taxon>
        <taxon>Saccharomycotina</taxon>
        <taxon>Trigonopsidomycetes</taxon>
        <taxon>Trigonopsidales</taxon>
        <taxon>Trigonopsidaceae</taxon>
        <taxon>Tortispora</taxon>
    </lineage>
</organism>
<feature type="site" description="Interaction with DNA substrate" evidence="7">
    <location>
        <position position="289"/>
    </location>
</feature>
<proteinExistence type="inferred from homology"/>
<sequence length="302" mass="34339">MRIVSFNICGIRSVLSFDPWRQQKSFEHMFDVLDADIVCFQETKIQQRDLTVSTAKIKGFDCFYTFAAKRGYSGVSIYIRSSKLYAIKAEEGLTGYLGGTVPYRDQTDSIGGYPDIDPFTAREIDSEGRALVIDVGYFVLIGLYCPADSMGTKSDFRKSFFEILDLRVRNLIRQGKSVVVLGDINIIRDEIDTADPAQNMKQNGISSFKQTFARSLLDQLLFPHQNGVLHDLCRHFHPQRKGMFTCWNTLINARPSNYGSRIDYIFCSDDLLHAFTNADIRPDLNGSDHCPIYADFDPDRIE</sequence>
<dbReference type="GO" id="GO:0003906">
    <property type="term" value="F:DNA-(apurinic or apyrimidinic site) endonuclease activity"/>
    <property type="evidence" value="ECO:0007669"/>
    <property type="project" value="TreeGrafter"/>
</dbReference>